<reference evidence="9 10" key="1">
    <citation type="submission" date="2016-10" db="EMBL/GenBank/DDBJ databases">
        <authorList>
            <person name="de Groot N.N."/>
        </authorList>
    </citation>
    <scope>NUCLEOTIDE SEQUENCE [LARGE SCALE GENOMIC DNA]</scope>
    <source>
        <strain evidence="9 10">DSM 21800</strain>
    </source>
</reference>
<organism evidence="9 10">
    <name type="scientific">Microlunatus soli</name>
    <dbReference type="NCBI Taxonomy" id="630515"/>
    <lineage>
        <taxon>Bacteria</taxon>
        <taxon>Bacillati</taxon>
        <taxon>Actinomycetota</taxon>
        <taxon>Actinomycetes</taxon>
        <taxon>Propionibacteriales</taxon>
        <taxon>Propionibacteriaceae</taxon>
        <taxon>Microlunatus</taxon>
    </lineage>
</organism>
<evidence type="ECO:0000256" key="5">
    <source>
        <dbReference type="ARBA" id="ARBA00022801"/>
    </source>
</evidence>
<dbReference type="InterPro" id="IPR023302">
    <property type="entry name" value="Pept_S9A_N"/>
</dbReference>
<evidence type="ECO:0000256" key="4">
    <source>
        <dbReference type="ARBA" id="ARBA00022670"/>
    </source>
</evidence>
<dbReference type="STRING" id="630515.SAMN04489812_3731"/>
<keyword evidence="5" id="KW-0378">Hydrolase</keyword>
<dbReference type="Gene3D" id="2.130.10.120">
    <property type="entry name" value="Prolyl oligopeptidase, N-terminal domain"/>
    <property type="match status" value="1"/>
</dbReference>
<feature type="domain" description="Peptidase S9A N-terminal" evidence="8">
    <location>
        <begin position="8"/>
        <end position="421"/>
    </location>
</feature>
<evidence type="ECO:0000259" key="8">
    <source>
        <dbReference type="Pfam" id="PF02897"/>
    </source>
</evidence>
<dbReference type="SUPFAM" id="SSF53474">
    <property type="entry name" value="alpha/beta-Hydrolases"/>
    <property type="match status" value="1"/>
</dbReference>
<comment type="catalytic activity">
    <reaction evidence="1">
        <text>Hydrolysis of Pro-|-Xaa &gt;&gt; Ala-|-Xaa in oligopeptides.</text>
        <dbReference type="EC" id="3.4.21.26"/>
    </reaction>
</comment>
<evidence type="ECO:0000313" key="9">
    <source>
        <dbReference type="EMBL" id="SDS98508.1"/>
    </source>
</evidence>
<dbReference type="Pfam" id="PF00326">
    <property type="entry name" value="Peptidase_S9"/>
    <property type="match status" value="1"/>
</dbReference>
<evidence type="ECO:0000256" key="1">
    <source>
        <dbReference type="ARBA" id="ARBA00001070"/>
    </source>
</evidence>
<dbReference type="PRINTS" id="PR00862">
    <property type="entry name" value="PROLIGOPTASE"/>
</dbReference>
<dbReference type="GO" id="GO:0005829">
    <property type="term" value="C:cytosol"/>
    <property type="evidence" value="ECO:0007669"/>
    <property type="project" value="TreeGrafter"/>
</dbReference>
<dbReference type="PANTHER" id="PTHR42881">
    <property type="entry name" value="PROLYL ENDOPEPTIDASE"/>
    <property type="match status" value="1"/>
</dbReference>
<dbReference type="GO" id="GO:0004252">
    <property type="term" value="F:serine-type endopeptidase activity"/>
    <property type="evidence" value="ECO:0007669"/>
    <property type="project" value="UniProtKB-EC"/>
</dbReference>
<comment type="similarity">
    <text evidence="2">Belongs to the peptidase S9A family.</text>
</comment>
<keyword evidence="4" id="KW-0645">Protease</keyword>
<dbReference type="InterPro" id="IPR051167">
    <property type="entry name" value="Prolyl_oligopep/macrocyclase"/>
</dbReference>
<keyword evidence="10" id="KW-1185">Reference proteome</keyword>
<dbReference type="AlphaFoldDB" id="A0A1H1WMG5"/>
<dbReference type="Pfam" id="PF02897">
    <property type="entry name" value="Peptidase_S9_N"/>
    <property type="match status" value="1"/>
</dbReference>
<dbReference type="GO" id="GO:0070012">
    <property type="term" value="F:oligopeptidase activity"/>
    <property type="evidence" value="ECO:0007669"/>
    <property type="project" value="TreeGrafter"/>
</dbReference>
<dbReference type="EMBL" id="LT629772">
    <property type="protein sequence ID" value="SDS98508.1"/>
    <property type="molecule type" value="Genomic_DNA"/>
</dbReference>
<dbReference type="SUPFAM" id="SSF50993">
    <property type="entry name" value="Peptidase/esterase 'gauge' domain"/>
    <property type="match status" value="1"/>
</dbReference>
<dbReference type="FunFam" id="3.40.50.1820:FF:000005">
    <property type="entry name" value="Prolyl endopeptidase"/>
    <property type="match status" value="1"/>
</dbReference>
<feature type="domain" description="Peptidase S9 prolyl oligopeptidase catalytic" evidence="7">
    <location>
        <begin position="494"/>
        <end position="697"/>
    </location>
</feature>
<proteinExistence type="inferred from homology"/>
<dbReference type="InterPro" id="IPR029058">
    <property type="entry name" value="AB_hydrolase_fold"/>
</dbReference>
<evidence type="ECO:0000256" key="6">
    <source>
        <dbReference type="ARBA" id="ARBA00022825"/>
    </source>
</evidence>
<dbReference type="InterPro" id="IPR001375">
    <property type="entry name" value="Peptidase_S9_cat"/>
</dbReference>
<accession>A0A1H1WMG5</accession>
<dbReference type="GO" id="GO:0006508">
    <property type="term" value="P:proteolysis"/>
    <property type="evidence" value="ECO:0007669"/>
    <property type="project" value="UniProtKB-KW"/>
</dbReference>
<dbReference type="PANTHER" id="PTHR42881:SF2">
    <property type="entry name" value="PROLYL ENDOPEPTIDASE"/>
    <property type="match status" value="1"/>
</dbReference>
<name>A0A1H1WMG5_9ACTN</name>
<dbReference type="InterPro" id="IPR002470">
    <property type="entry name" value="Peptidase_S9A"/>
</dbReference>
<evidence type="ECO:0000256" key="2">
    <source>
        <dbReference type="ARBA" id="ARBA00005228"/>
    </source>
</evidence>
<dbReference type="Proteomes" id="UP000199103">
    <property type="component" value="Chromosome I"/>
</dbReference>
<gene>
    <name evidence="9" type="ORF">SAMN04489812_3731</name>
</gene>
<evidence type="ECO:0000256" key="3">
    <source>
        <dbReference type="ARBA" id="ARBA00011897"/>
    </source>
</evidence>
<dbReference type="Gene3D" id="3.40.50.1820">
    <property type="entry name" value="alpha/beta hydrolase"/>
    <property type="match status" value="1"/>
</dbReference>
<dbReference type="EC" id="3.4.21.26" evidence="3"/>
<sequence length="705" mass="76329">MIMVDYPDTRRCDVAEDLHGRTIADPYRWLEDPDSTETRDWVDRQNAFTSERLTALPERAWFTSLMNRIIRRPRAGVPSKRGGRYYVSRNDGSQDQDQIFVADTLQELRAGGRLILDPNTLSADGTTSIRGFQASKDGRYLSYQVSEGGSDWVDFKLLDPATGETDDDAAIQTKFGSATWLPDNASYLYPAVPHEGRADGSQAGQVKTGVLALHRVGRPESEDEVIVDVRDDYTQGFVFGEVSADHRYLVSYLVEGTENSNRLWVYRIDTDQGRSTLSEPIKLIDTAYAQFEFVRSVGSKITLFTDHQADRGRVVQVDLDAFERTGELVLEELIAESSDAVLAVTAAGDELIMIRLADAAPTITRYGLDGADRGAVDVEGGSITGLWAEAGEDEWFIGMSTVTSPTRAYRIGSGGGAVEPLDDLVPAGAAFDPPAYTQVRRRARSADGTEVPYFLITPGADAEPTGPRPTLLYGYGGFNIPVEADYRPMWSGWLAAGGVIAIANLRGGGEYGTAWYDGGRLANKQNVFDDFIAVGDHLVSSGVTSHDQLAIHGRSNGGLLVGATMTQRPDLAAVALPGVGVLDLLRFHKFTAGAAWTSDYGNPDDPDDFTIALAYSPLHNVAPADYPATLIMTGDHDDRVVPLHSHKFAATVQAAQQGSAPILTRIETQTGHGMGKPLALVAAENADLLAFAAHYTGLQVPPAEH</sequence>
<keyword evidence="6" id="KW-0720">Serine protease</keyword>
<evidence type="ECO:0000259" key="7">
    <source>
        <dbReference type="Pfam" id="PF00326"/>
    </source>
</evidence>
<protein>
    <recommendedName>
        <fullName evidence="3">prolyl oligopeptidase</fullName>
        <ecNumber evidence="3">3.4.21.26</ecNumber>
    </recommendedName>
</protein>
<evidence type="ECO:0000313" key="10">
    <source>
        <dbReference type="Proteomes" id="UP000199103"/>
    </source>
</evidence>